<evidence type="ECO:0000313" key="2">
    <source>
        <dbReference type="EMBL" id="MED6202138.1"/>
    </source>
</evidence>
<organism evidence="2 3">
    <name type="scientific">Stylosanthes scabra</name>
    <dbReference type="NCBI Taxonomy" id="79078"/>
    <lineage>
        <taxon>Eukaryota</taxon>
        <taxon>Viridiplantae</taxon>
        <taxon>Streptophyta</taxon>
        <taxon>Embryophyta</taxon>
        <taxon>Tracheophyta</taxon>
        <taxon>Spermatophyta</taxon>
        <taxon>Magnoliopsida</taxon>
        <taxon>eudicotyledons</taxon>
        <taxon>Gunneridae</taxon>
        <taxon>Pentapetalae</taxon>
        <taxon>rosids</taxon>
        <taxon>fabids</taxon>
        <taxon>Fabales</taxon>
        <taxon>Fabaceae</taxon>
        <taxon>Papilionoideae</taxon>
        <taxon>50 kb inversion clade</taxon>
        <taxon>dalbergioids sensu lato</taxon>
        <taxon>Dalbergieae</taxon>
        <taxon>Pterocarpus clade</taxon>
        <taxon>Stylosanthes</taxon>
    </lineage>
</organism>
<name>A0ABU6XZ57_9FABA</name>
<dbReference type="Proteomes" id="UP001341840">
    <property type="component" value="Unassembled WGS sequence"/>
</dbReference>
<keyword evidence="3" id="KW-1185">Reference proteome</keyword>
<reference evidence="2 3" key="1">
    <citation type="journal article" date="2023" name="Plants (Basel)">
        <title>Bridging the Gap: Combining Genomics and Transcriptomics Approaches to Understand Stylosanthes scabra, an Orphan Legume from the Brazilian Caatinga.</title>
        <authorList>
            <person name="Ferreira-Neto J.R.C."/>
            <person name="da Silva M.D."/>
            <person name="Binneck E."/>
            <person name="de Melo N.F."/>
            <person name="da Silva R.H."/>
            <person name="de Melo A.L.T.M."/>
            <person name="Pandolfi V."/>
            <person name="Bustamante F.O."/>
            <person name="Brasileiro-Vidal A.C."/>
            <person name="Benko-Iseppon A.M."/>
        </authorList>
    </citation>
    <scope>NUCLEOTIDE SEQUENCE [LARGE SCALE GENOMIC DNA]</scope>
    <source>
        <tissue evidence="2">Leaves</tissue>
    </source>
</reference>
<accession>A0ABU6XZ57</accession>
<gene>
    <name evidence="2" type="ORF">PIB30_102329</name>
</gene>
<dbReference type="EMBL" id="JASCZI010214585">
    <property type="protein sequence ID" value="MED6202138.1"/>
    <property type="molecule type" value="Genomic_DNA"/>
</dbReference>
<evidence type="ECO:0000313" key="3">
    <source>
        <dbReference type="Proteomes" id="UP001341840"/>
    </source>
</evidence>
<evidence type="ECO:0000256" key="1">
    <source>
        <dbReference type="SAM" id="MobiDB-lite"/>
    </source>
</evidence>
<comment type="caution">
    <text evidence="2">The sequence shown here is derived from an EMBL/GenBank/DDBJ whole genome shotgun (WGS) entry which is preliminary data.</text>
</comment>
<feature type="non-terminal residue" evidence="2">
    <location>
        <position position="1"/>
    </location>
</feature>
<feature type="region of interest" description="Disordered" evidence="1">
    <location>
        <begin position="19"/>
        <end position="43"/>
    </location>
</feature>
<protein>
    <submittedName>
        <fullName evidence="2">Uncharacterized protein</fullName>
    </submittedName>
</protein>
<proteinExistence type="predicted"/>
<sequence length="161" mass="18243">TLTLQHECNAVSTHLHHQASHKLTLHPRLNTTTTSPHVPYLPRFTPHPQPTTHAYAYNPTHMRGNHTLTPCICVQLIHLSQPIHLAQPPLLLPSLTPPRICVASYAYAWLHPDHSTTIPTHMRYFQRICVANSPSTPFNPVLYAYAWNSHPKLNFTLPTHA</sequence>